<accession>A0ABX0Q5R6</accession>
<dbReference type="RefSeq" id="WP_167124254.1">
    <property type="nucleotide sequence ID" value="NZ_JAAQQR010000002.1"/>
</dbReference>
<protein>
    <submittedName>
        <fullName evidence="1">Uncharacterized protein</fullName>
    </submittedName>
</protein>
<evidence type="ECO:0000313" key="2">
    <source>
        <dbReference type="Proteomes" id="UP001429601"/>
    </source>
</evidence>
<organism evidence="1 2">
    <name type="scientific">Luteibacter jiangsuensis</name>
    <dbReference type="NCBI Taxonomy" id="637577"/>
    <lineage>
        <taxon>Bacteria</taxon>
        <taxon>Pseudomonadati</taxon>
        <taxon>Pseudomonadota</taxon>
        <taxon>Gammaproteobacteria</taxon>
        <taxon>Lysobacterales</taxon>
        <taxon>Rhodanobacteraceae</taxon>
        <taxon>Luteibacter</taxon>
    </lineage>
</organism>
<dbReference type="Proteomes" id="UP001429601">
    <property type="component" value="Unassembled WGS sequence"/>
</dbReference>
<name>A0ABX0Q5R6_9GAMM</name>
<proteinExistence type="predicted"/>
<dbReference type="EMBL" id="JAAQQR010000002">
    <property type="protein sequence ID" value="NID04543.1"/>
    <property type="molecule type" value="Genomic_DNA"/>
</dbReference>
<evidence type="ECO:0000313" key="1">
    <source>
        <dbReference type="EMBL" id="NID04543.1"/>
    </source>
</evidence>
<comment type="caution">
    <text evidence="1">The sequence shown here is derived from an EMBL/GenBank/DDBJ whole genome shotgun (WGS) entry which is preliminary data.</text>
</comment>
<reference evidence="1 2" key="1">
    <citation type="journal article" date="2011" name="Curr. Microbiol.">
        <title>Luteibacter jiangsuensis sp. nov.: a methamidophos-degrading bacterium isolated from a methamidophos-manufacturing factory.</title>
        <authorList>
            <person name="Wang L."/>
            <person name="Wang G.L."/>
            <person name="Li S.P."/>
            <person name="Jiang J.D."/>
        </authorList>
    </citation>
    <scope>NUCLEOTIDE SEQUENCE [LARGE SCALE GENOMIC DNA]</scope>
    <source>
        <strain evidence="1 2">CGMCC 1.10133</strain>
    </source>
</reference>
<sequence>MRHPALQGDPLDMMSIRRCAVLACLIPFPTLASQTQDPEVYAAIVSHRVEHAGAAAAFSGSTDAFLGDLLVTPASPFSDLKAEPSIVKSDWWKPMSEKLFPQAENPAAKALHALQTQMGVTKARPGADYPVEPRVAALYRGAYPAAQAIKAGVDPDIFWQARTLNGGQFAEAAGEAVALQILRDQMKRNDASAYTAMAIRPEVLARYMNERNPDYVRDEDRHYLGGVLRGALSSRLPSYASGGLPSGLPTIYRVARIAAAYSDAAGYANAPTCTAADLPIPQAGEPFCFAAATDRSVRSWYHREVLWQAVRHPQAKEATVFEKLVQLLSPAFFLLDGIALLELAEEAIASELLADEAIVEEEAALPAARAENITCRIR</sequence>
<keyword evidence="2" id="KW-1185">Reference proteome</keyword>
<gene>
    <name evidence="1" type="ORF">HBF26_06580</name>
</gene>